<evidence type="ECO:0000256" key="2">
    <source>
        <dbReference type="ARBA" id="ARBA00004665"/>
    </source>
</evidence>
<comment type="catalytic activity">
    <reaction evidence="5">
        <text>2 GTP = 3',3'-c-di-GMP + 2 diphosphate</text>
        <dbReference type="Rhea" id="RHEA:24898"/>
        <dbReference type="ChEBI" id="CHEBI:33019"/>
        <dbReference type="ChEBI" id="CHEBI:37565"/>
        <dbReference type="ChEBI" id="CHEBI:58805"/>
        <dbReference type="EC" id="2.7.7.65"/>
    </reaction>
</comment>
<keyword evidence="4" id="KW-0342">GTP-binding</keyword>
<dbReference type="EC" id="2.7.7.65" evidence="3"/>
<evidence type="ECO:0000256" key="4">
    <source>
        <dbReference type="ARBA" id="ARBA00023134"/>
    </source>
</evidence>
<accession>A0ABS6DH17</accession>
<dbReference type="CDD" id="cd01949">
    <property type="entry name" value="GGDEF"/>
    <property type="match status" value="1"/>
</dbReference>
<feature type="transmembrane region" description="Helical" evidence="6">
    <location>
        <begin position="81"/>
        <end position="106"/>
    </location>
</feature>
<organism evidence="8 9">
    <name type="scientific">Cedecea davisae</name>
    <dbReference type="NCBI Taxonomy" id="158484"/>
    <lineage>
        <taxon>Bacteria</taxon>
        <taxon>Pseudomonadati</taxon>
        <taxon>Pseudomonadota</taxon>
        <taxon>Gammaproteobacteria</taxon>
        <taxon>Enterobacterales</taxon>
        <taxon>Enterobacteriaceae</taxon>
        <taxon>Cedecea</taxon>
    </lineage>
</organism>
<comment type="cofactor">
    <cofactor evidence="1">
        <name>Mg(2+)</name>
        <dbReference type="ChEBI" id="CHEBI:18420"/>
    </cofactor>
</comment>
<dbReference type="Pfam" id="PF00990">
    <property type="entry name" value="GGDEF"/>
    <property type="match status" value="1"/>
</dbReference>
<dbReference type="EMBL" id="JAGRYU010000017">
    <property type="protein sequence ID" value="MBU4682498.1"/>
    <property type="molecule type" value="Genomic_DNA"/>
</dbReference>
<name>A0ABS6DH17_9ENTR</name>
<dbReference type="NCBIfam" id="TIGR00254">
    <property type="entry name" value="GGDEF"/>
    <property type="match status" value="1"/>
</dbReference>
<feature type="transmembrane region" description="Helical" evidence="6">
    <location>
        <begin position="21"/>
        <end position="44"/>
    </location>
</feature>
<keyword evidence="6" id="KW-1133">Transmembrane helix</keyword>
<evidence type="ECO:0000313" key="9">
    <source>
        <dbReference type="Proteomes" id="UP000686327"/>
    </source>
</evidence>
<feature type="domain" description="GGDEF" evidence="7">
    <location>
        <begin position="172"/>
        <end position="298"/>
    </location>
</feature>
<dbReference type="PANTHER" id="PTHR45138">
    <property type="entry name" value="REGULATORY COMPONENTS OF SENSORY TRANSDUCTION SYSTEM"/>
    <property type="match status" value="1"/>
</dbReference>
<evidence type="ECO:0000313" key="8">
    <source>
        <dbReference type="EMBL" id="MBU4682498.1"/>
    </source>
</evidence>
<proteinExistence type="predicted"/>
<evidence type="ECO:0000256" key="1">
    <source>
        <dbReference type="ARBA" id="ARBA00001946"/>
    </source>
</evidence>
<evidence type="ECO:0000259" key="7">
    <source>
        <dbReference type="PROSITE" id="PS50887"/>
    </source>
</evidence>
<dbReference type="PROSITE" id="PS50887">
    <property type="entry name" value="GGDEF"/>
    <property type="match status" value="1"/>
</dbReference>
<dbReference type="InterPro" id="IPR000160">
    <property type="entry name" value="GGDEF_dom"/>
</dbReference>
<keyword evidence="9" id="KW-1185">Reference proteome</keyword>
<keyword evidence="6" id="KW-0812">Transmembrane</keyword>
<dbReference type="InterPro" id="IPR050469">
    <property type="entry name" value="Diguanylate_Cyclase"/>
</dbReference>
<evidence type="ECO:0000256" key="6">
    <source>
        <dbReference type="SAM" id="Phobius"/>
    </source>
</evidence>
<comment type="pathway">
    <text evidence="2">Purine metabolism; 3',5'-cyclic di-GMP biosynthesis.</text>
</comment>
<keyword evidence="6" id="KW-0472">Membrane</keyword>
<gene>
    <name evidence="8" type="ORF">KC222_10775</name>
</gene>
<feature type="transmembrane region" description="Helical" evidence="6">
    <location>
        <begin position="112"/>
        <end position="134"/>
    </location>
</feature>
<dbReference type="PANTHER" id="PTHR45138:SF9">
    <property type="entry name" value="DIGUANYLATE CYCLASE DGCM-RELATED"/>
    <property type="match status" value="1"/>
</dbReference>
<keyword evidence="4" id="KW-0547">Nucleotide-binding</keyword>
<reference evidence="9" key="2">
    <citation type="submission" date="2023-07" db="EMBL/GenBank/DDBJ databases">
        <title>Cedecea davisae an AmpC producer and its therapeutic implications.</title>
        <authorList>
            <person name="Notter J."/>
        </authorList>
    </citation>
    <scope>NUCLEOTIDE SEQUENCE [LARGE SCALE GENOMIC DNA]</scope>
    <source>
        <strain evidence="9">1</strain>
    </source>
</reference>
<dbReference type="Proteomes" id="UP000686327">
    <property type="component" value="Unassembled WGS sequence"/>
</dbReference>
<evidence type="ECO:0000256" key="3">
    <source>
        <dbReference type="ARBA" id="ARBA00012528"/>
    </source>
</evidence>
<dbReference type="SMART" id="SM00267">
    <property type="entry name" value="GGDEF"/>
    <property type="match status" value="1"/>
</dbReference>
<sequence length="299" mass="33273">MEMNFKIHDKLIEGAGSARGLLYRMIIAFVCFTMTMIFILAFTIGDPSKVNFYFLINTCTVFILTWIIRKSFNIQSKEKHLAIFRISLFLLLNSSLVSLAGGLGVIDRDSASLVAALLYAPAIFLITLSFNNFVKYINRNYKAAVKLSLTDELTGLPNRRHLNIKLRELEPKSGTLCIIDIDHFKNINDTYGHDFGDKVLKDTGLQLGAFISEDVFIARSGGEEFAVIIFNNTDAEEFINKIKSSISCKESSGGSITLSIGVAVKKNHHSSSHILTAADEALYKAKKNGRDCIIYALPR</sequence>
<comment type="caution">
    <text evidence="8">The sequence shown here is derived from an EMBL/GenBank/DDBJ whole genome shotgun (WGS) entry which is preliminary data.</text>
</comment>
<protein>
    <recommendedName>
        <fullName evidence="3">diguanylate cyclase</fullName>
        <ecNumber evidence="3">2.7.7.65</ecNumber>
    </recommendedName>
</protein>
<reference evidence="8 9" key="1">
    <citation type="submission" date="2021-04" db="EMBL/GenBank/DDBJ databases">
        <authorList>
            <person name="Seiffert S.N."/>
        </authorList>
    </citation>
    <scope>NUCLEOTIDE SEQUENCE [LARGE SCALE GENOMIC DNA]</scope>
    <source>
        <strain evidence="8 9">1</strain>
    </source>
</reference>
<feature type="transmembrane region" description="Helical" evidence="6">
    <location>
        <begin position="50"/>
        <end position="69"/>
    </location>
</feature>
<evidence type="ECO:0000256" key="5">
    <source>
        <dbReference type="ARBA" id="ARBA00034247"/>
    </source>
</evidence>